<dbReference type="EMBL" id="CAJQZP010000103">
    <property type="protein sequence ID" value="CAG4938759.1"/>
    <property type="molecule type" value="Genomic_DNA"/>
</dbReference>
<evidence type="ECO:0000313" key="3">
    <source>
        <dbReference type="Proteomes" id="UP000691718"/>
    </source>
</evidence>
<dbReference type="InterPro" id="IPR005312">
    <property type="entry name" value="DUF1759"/>
</dbReference>
<dbReference type="PANTHER" id="PTHR22954">
    <property type="entry name" value="RETROVIRAL PROTEASE-RELATED"/>
    <property type="match status" value="1"/>
</dbReference>
<keyword evidence="1" id="KW-0175">Coiled coil</keyword>
<dbReference type="PANTHER" id="PTHR22954:SF3">
    <property type="entry name" value="PROTEIN CBG08539"/>
    <property type="match status" value="1"/>
</dbReference>
<comment type="caution">
    <text evidence="2">The sequence shown here is derived from an EMBL/GenBank/DDBJ whole genome shotgun (WGS) entry which is preliminary data.</text>
</comment>
<sequence length="306" mass="36007">MRLEIEQVIVEFEDYIKLLKLDQSTENVASRLPKLELLKFHGDVLRWQEFWDRFYSSIHVKLIRNVDKLAYLQSCLEGEAKDAVAGLEITNDNYEIALIHFLKDRFGSKAIVVDAHYKELYHMQAKNSSIKESRRKLNEIDRNLRVLQSLGENVIGAYLRKVIIEKFSEDIRMELILKMSKEDESVQCIRKHLEHLINTKMETSHNLVANQYASCSANEIASLSTLLMRQKGRHIKSSTNLKNQRAVQKKGSKRRLVIRRDEHQERKRLAFIFFLADHFNDECKAYNNIKKRRKEKTIKGSLLLMF</sequence>
<keyword evidence="3" id="KW-1185">Reference proteome</keyword>
<evidence type="ECO:0000256" key="1">
    <source>
        <dbReference type="SAM" id="Coils"/>
    </source>
</evidence>
<evidence type="ECO:0000313" key="2">
    <source>
        <dbReference type="EMBL" id="CAG4938759.1"/>
    </source>
</evidence>
<dbReference type="Proteomes" id="UP000691718">
    <property type="component" value="Unassembled WGS sequence"/>
</dbReference>
<dbReference type="Pfam" id="PF03564">
    <property type="entry name" value="DUF1759"/>
    <property type="match status" value="1"/>
</dbReference>
<protein>
    <submittedName>
        <fullName evidence="2">(apollo) hypothetical protein</fullName>
    </submittedName>
</protein>
<gene>
    <name evidence="2" type="ORF">PAPOLLO_LOCUS1689</name>
</gene>
<reference evidence="2" key="1">
    <citation type="submission" date="2021-04" db="EMBL/GenBank/DDBJ databases">
        <authorList>
            <person name="Tunstrom K."/>
        </authorList>
    </citation>
    <scope>NUCLEOTIDE SEQUENCE</scope>
</reference>
<organism evidence="2 3">
    <name type="scientific">Parnassius apollo</name>
    <name type="common">Apollo butterfly</name>
    <name type="synonym">Papilio apollo</name>
    <dbReference type="NCBI Taxonomy" id="110799"/>
    <lineage>
        <taxon>Eukaryota</taxon>
        <taxon>Metazoa</taxon>
        <taxon>Ecdysozoa</taxon>
        <taxon>Arthropoda</taxon>
        <taxon>Hexapoda</taxon>
        <taxon>Insecta</taxon>
        <taxon>Pterygota</taxon>
        <taxon>Neoptera</taxon>
        <taxon>Endopterygota</taxon>
        <taxon>Lepidoptera</taxon>
        <taxon>Glossata</taxon>
        <taxon>Ditrysia</taxon>
        <taxon>Papilionoidea</taxon>
        <taxon>Papilionidae</taxon>
        <taxon>Parnassiinae</taxon>
        <taxon>Parnassini</taxon>
        <taxon>Parnassius</taxon>
        <taxon>Parnassius</taxon>
    </lineage>
</organism>
<name>A0A8S3W3Q4_PARAO</name>
<proteinExistence type="predicted"/>
<feature type="coiled-coil region" evidence="1">
    <location>
        <begin position="123"/>
        <end position="150"/>
    </location>
</feature>
<dbReference type="OrthoDB" id="7444419at2759"/>
<accession>A0A8S3W3Q4</accession>
<dbReference type="AlphaFoldDB" id="A0A8S3W3Q4"/>